<feature type="compositionally biased region" description="Basic and acidic residues" evidence="5">
    <location>
        <begin position="86"/>
        <end position="101"/>
    </location>
</feature>
<evidence type="ECO:0000256" key="4">
    <source>
        <dbReference type="PROSITE-ProRule" id="PRU00723"/>
    </source>
</evidence>
<organism evidence="8">
    <name type="scientific">Trypanosoma vivax (strain Y486)</name>
    <dbReference type="NCBI Taxonomy" id="1055687"/>
    <lineage>
        <taxon>Eukaryota</taxon>
        <taxon>Discoba</taxon>
        <taxon>Euglenozoa</taxon>
        <taxon>Kinetoplastea</taxon>
        <taxon>Metakinetoplastina</taxon>
        <taxon>Trypanosomatida</taxon>
        <taxon>Trypanosomatidae</taxon>
        <taxon>Trypanosoma</taxon>
        <taxon>Duttonella</taxon>
    </lineage>
</organism>
<evidence type="ECO:0000256" key="1">
    <source>
        <dbReference type="ARBA" id="ARBA00022723"/>
    </source>
</evidence>
<evidence type="ECO:0000259" key="6">
    <source>
        <dbReference type="PROSITE" id="PS50076"/>
    </source>
</evidence>
<accession>G0U660</accession>
<dbReference type="Gene3D" id="4.10.1000.10">
    <property type="entry name" value="Zinc finger, CCCH-type"/>
    <property type="match status" value="1"/>
</dbReference>
<sequence length="311" mass="34838">MAYASGVGEFPEPRLKSRICITYYDTGRCPYDGNCSHAHHFSELEMSTQQKLLEVVPPEDIPRHFTGSKSCSNFLNYSFSGFQPFREDSGKNRSGNRKREPLSSSSNKSGPSEGVTAPFTARLPARCYYPHHFINGTYYDVLGVAPNASGEEILANYRLWQAEYRRLRLVDQKRADDMDTVIVEARNVLCHPQLRKAYDRTLPQMPMPGGMWMGDSNAPSVHDRAKRKISQHRPAPVFINTESVSDVLPHVGDVHVGPTWLPLGCPGAACDTWSSFQDTGFTDNVFFPLFPFSSGKDVVSADDLCTYIEEL</sequence>
<dbReference type="InterPro" id="IPR036869">
    <property type="entry name" value="J_dom_sf"/>
</dbReference>
<dbReference type="InterPro" id="IPR000571">
    <property type="entry name" value="Znf_CCCH"/>
</dbReference>
<dbReference type="AlphaFoldDB" id="G0U660"/>
<keyword evidence="2 4" id="KW-0863">Zinc-finger</keyword>
<name>G0U660_TRYVY</name>
<evidence type="ECO:0000313" key="8">
    <source>
        <dbReference type="EMBL" id="CCC51363.1"/>
    </source>
</evidence>
<keyword evidence="3 4" id="KW-0862">Zinc</keyword>
<dbReference type="InterPro" id="IPR036855">
    <property type="entry name" value="Znf_CCCH_sf"/>
</dbReference>
<evidence type="ECO:0000256" key="3">
    <source>
        <dbReference type="ARBA" id="ARBA00022833"/>
    </source>
</evidence>
<evidence type="ECO:0000256" key="2">
    <source>
        <dbReference type="ARBA" id="ARBA00022771"/>
    </source>
</evidence>
<feature type="domain" description="J" evidence="6">
    <location>
        <begin position="137"/>
        <end position="202"/>
    </location>
</feature>
<protein>
    <submittedName>
        <fullName evidence="8">Putative NADH-ubiquinone oxidoreductase complex I subunit</fullName>
    </submittedName>
</protein>
<dbReference type="InterPro" id="IPR001623">
    <property type="entry name" value="DnaJ_domain"/>
</dbReference>
<feature type="compositionally biased region" description="Low complexity" evidence="5">
    <location>
        <begin position="103"/>
        <end position="112"/>
    </location>
</feature>
<dbReference type="SUPFAM" id="SSF46565">
    <property type="entry name" value="Chaperone J-domain"/>
    <property type="match status" value="1"/>
</dbReference>
<dbReference type="GO" id="GO:0008270">
    <property type="term" value="F:zinc ion binding"/>
    <property type="evidence" value="ECO:0007669"/>
    <property type="project" value="UniProtKB-KW"/>
</dbReference>
<dbReference type="Pfam" id="PF00226">
    <property type="entry name" value="DnaJ"/>
    <property type="match status" value="1"/>
</dbReference>
<keyword evidence="8" id="KW-0830">Ubiquinone</keyword>
<dbReference type="VEuPathDB" id="TriTrypDB:TvY486_1004160"/>
<dbReference type="Gene3D" id="1.10.287.110">
    <property type="entry name" value="DnaJ domain"/>
    <property type="match status" value="1"/>
</dbReference>
<dbReference type="EMBL" id="HE573026">
    <property type="protein sequence ID" value="CCC51363.1"/>
    <property type="molecule type" value="Genomic_DNA"/>
</dbReference>
<dbReference type="PROSITE" id="PS50076">
    <property type="entry name" value="DNAJ_2"/>
    <property type="match status" value="1"/>
</dbReference>
<gene>
    <name evidence="8" type="ORF">TVY486_1004160</name>
</gene>
<feature type="domain" description="C3H1-type" evidence="7">
    <location>
        <begin position="14"/>
        <end position="42"/>
    </location>
</feature>
<feature type="zinc finger region" description="C3H1-type" evidence="4">
    <location>
        <begin position="14"/>
        <end position="42"/>
    </location>
</feature>
<dbReference type="PROSITE" id="PS50103">
    <property type="entry name" value="ZF_C3H1"/>
    <property type="match status" value="1"/>
</dbReference>
<evidence type="ECO:0000259" key="7">
    <source>
        <dbReference type="PROSITE" id="PS50103"/>
    </source>
</evidence>
<reference evidence="8" key="1">
    <citation type="journal article" date="2012" name="Proc. Natl. Acad. Sci. U.S.A.">
        <title>Antigenic diversity is generated by distinct evolutionary mechanisms in African trypanosome species.</title>
        <authorList>
            <person name="Jackson A.P."/>
            <person name="Berry A."/>
            <person name="Aslett M."/>
            <person name="Allison H.C."/>
            <person name="Burton P."/>
            <person name="Vavrova-Anderson J."/>
            <person name="Brown R."/>
            <person name="Browne H."/>
            <person name="Corton N."/>
            <person name="Hauser H."/>
            <person name="Gamble J."/>
            <person name="Gilderthorp R."/>
            <person name="Marcello L."/>
            <person name="McQuillan J."/>
            <person name="Otto T.D."/>
            <person name="Quail M.A."/>
            <person name="Sanders M.J."/>
            <person name="van Tonder A."/>
            <person name="Ginger M.L."/>
            <person name="Field M.C."/>
            <person name="Barry J.D."/>
            <person name="Hertz-Fowler C."/>
            <person name="Berriman M."/>
        </authorList>
    </citation>
    <scope>NUCLEOTIDE SEQUENCE</scope>
    <source>
        <strain evidence="8">Y486</strain>
    </source>
</reference>
<proteinExistence type="predicted"/>
<dbReference type="CDD" id="cd06257">
    <property type="entry name" value="DnaJ"/>
    <property type="match status" value="1"/>
</dbReference>
<dbReference type="SUPFAM" id="SSF90229">
    <property type="entry name" value="CCCH zinc finger"/>
    <property type="match status" value="1"/>
</dbReference>
<evidence type="ECO:0000256" key="5">
    <source>
        <dbReference type="SAM" id="MobiDB-lite"/>
    </source>
</evidence>
<keyword evidence="1 4" id="KW-0479">Metal-binding</keyword>
<feature type="region of interest" description="Disordered" evidence="5">
    <location>
        <begin position="86"/>
        <end position="115"/>
    </location>
</feature>